<dbReference type="RefSeq" id="WP_045109977.1">
    <property type="nucleotide sequence ID" value="NZ_CAWQZC010000054.1"/>
</dbReference>
<dbReference type="AlphaFoldDB" id="A0A090ICL2"/>
<dbReference type="PROSITE" id="PS51186">
    <property type="entry name" value="GNAT"/>
    <property type="match status" value="1"/>
</dbReference>
<keyword evidence="2" id="KW-0689">Ribosomal protein</keyword>
<evidence type="ECO:0000313" key="5">
    <source>
        <dbReference type="Proteomes" id="UP000183794"/>
    </source>
</evidence>
<evidence type="ECO:0000313" key="3">
    <source>
        <dbReference type="EMBL" id="SGZ02917.1"/>
    </source>
</evidence>
<proteinExistence type="predicted"/>
<evidence type="ECO:0000313" key="2">
    <source>
        <dbReference type="EMBL" id="SGY91466.1"/>
    </source>
</evidence>
<feature type="domain" description="N-acetyltransferase" evidence="1">
    <location>
        <begin position="7"/>
        <end position="167"/>
    </location>
</feature>
<dbReference type="PATRIC" id="fig|80854.5.peg.1795"/>
<dbReference type="InterPro" id="IPR000182">
    <property type="entry name" value="GNAT_dom"/>
</dbReference>
<sequence>MIETERLILKPVTIADFDIYKDIMSCPMMSLYLPKGEAYNDEEVLQHVVKRVEHWKQGFGSFVVYLKHHPNVKLGYAGIEVSPNFECSDIRFGFKQDAQGKGYAYEAAKSVLEHTFALGLHTKIYGVAVKENIPSIKILEKLDMNADYSVVIYNDERLVTLSVGKSE</sequence>
<accession>A0A090ICL2</accession>
<evidence type="ECO:0000313" key="4">
    <source>
        <dbReference type="Proteomes" id="UP000182660"/>
    </source>
</evidence>
<organism evidence="2 5">
    <name type="scientific">Moritella viscosa</name>
    <dbReference type="NCBI Taxonomy" id="80854"/>
    <lineage>
        <taxon>Bacteria</taxon>
        <taxon>Pseudomonadati</taxon>
        <taxon>Pseudomonadota</taxon>
        <taxon>Gammaproteobacteria</taxon>
        <taxon>Alteromonadales</taxon>
        <taxon>Moritellaceae</taxon>
        <taxon>Moritella</taxon>
    </lineage>
</organism>
<dbReference type="PANTHER" id="PTHR43792">
    <property type="entry name" value="GNAT FAMILY, PUTATIVE (AFU_ORTHOLOGUE AFUA_3G00765)-RELATED-RELATED"/>
    <property type="match status" value="1"/>
</dbReference>
<dbReference type="PANTHER" id="PTHR43792:SF1">
    <property type="entry name" value="N-ACETYLTRANSFERASE DOMAIN-CONTAINING PROTEIN"/>
    <property type="match status" value="1"/>
</dbReference>
<dbReference type="Pfam" id="PF13302">
    <property type="entry name" value="Acetyltransf_3"/>
    <property type="match status" value="1"/>
</dbReference>
<dbReference type="Proteomes" id="UP000183794">
    <property type="component" value="Unassembled WGS sequence"/>
</dbReference>
<dbReference type="EMBL" id="FPLD01000040">
    <property type="protein sequence ID" value="SGY91466.1"/>
    <property type="molecule type" value="Genomic_DNA"/>
</dbReference>
<dbReference type="GO" id="GO:0005840">
    <property type="term" value="C:ribosome"/>
    <property type="evidence" value="ECO:0007669"/>
    <property type="project" value="UniProtKB-KW"/>
</dbReference>
<dbReference type="SUPFAM" id="SSF55729">
    <property type="entry name" value="Acyl-CoA N-acyltransferases (Nat)"/>
    <property type="match status" value="1"/>
</dbReference>
<name>A0A090ICL2_9GAMM</name>
<dbReference type="KEGG" id="mvs:MVIS_1687"/>
<reference evidence="2 5" key="1">
    <citation type="submission" date="2016-11" db="EMBL/GenBank/DDBJ databases">
        <authorList>
            <person name="Jaros S."/>
            <person name="Januszkiewicz K."/>
            <person name="Wedrychowicz H."/>
        </authorList>
    </citation>
    <scope>NUCLEOTIDE SEQUENCE [LARGE SCALE GENOMIC DNA]</scope>
    <source>
        <strain evidence="2">NVI 5450</strain>
    </source>
</reference>
<dbReference type="InterPro" id="IPR051531">
    <property type="entry name" value="N-acetyltransferase"/>
</dbReference>
<protein>
    <submittedName>
        <fullName evidence="2">Acetyltransferase, including N-acetylases of ribosomal protein</fullName>
    </submittedName>
</protein>
<dbReference type="Proteomes" id="UP000182660">
    <property type="component" value="Unassembled WGS sequence"/>
</dbReference>
<evidence type="ECO:0000259" key="1">
    <source>
        <dbReference type="PROSITE" id="PS51186"/>
    </source>
</evidence>
<dbReference type="GO" id="GO:0016747">
    <property type="term" value="F:acyltransferase activity, transferring groups other than amino-acyl groups"/>
    <property type="evidence" value="ECO:0007669"/>
    <property type="project" value="InterPro"/>
</dbReference>
<keyword evidence="4" id="KW-1185">Reference proteome</keyword>
<reference evidence="3 4" key="2">
    <citation type="submission" date="2016-11" db="EMBL/GenBank/DDBJ databases">
        <authorList>
            <person name="Klemetsen T."/>
        </authorList>
    </citation>
    <scope>NUCLEOTIDE SEQUENCE [LARGE SCALE GENOMIC DNA]</scope>
    <source>
        <strain evidence="3">MT 2528</strain>
    </source>
</reference>
<dbReference type="EMBL" id="FPLJ01000132">
    <property type="protein sequence ID" value="SGZ02917.1"/>
    <property type="molecule type" value="Genomic_DNA"/>
</dbReference>
<dbReference type="HOGENOM" id="CLU_013985_3_1_6"/>
<keyword evidence="2" id="KW-0687">Ribonucleoprotein</keyword>
<dbReference type="Gene3D" id="3.40.630.30">
    <property type="match status" value="1"/>
</dbReference>
<keyword evidence="2" id="KW-0808">Transferase</keyword>
<dbReference type="InterPro" id="IPR016181">
    <property type="entry name" value="Acyl_CoA_acyltransferase"/>
</dbReference>
<dbReference type="GeneID" id="61294992"/>
<gene>
    <name evidence="3" type="ORF">MT2528_4505</name>
    <name evidence="2" type="ORF">NVI5450_1250</name>
</gene>
<dbReference type="STRING" id="80854.MVIS_1687"/>
<dbReference type="OrthoDB" id="7852312at2"/>